<keyword evidence="3" id="KW-0732">Signal</keyword>
<keyword evidence="2" id="KW-0186">Copper</keyword>
<evidence type="ECO:0000256" key="1">
    <source>
        <dbReference type="ARBA" id="ARBA00022723"/>
    </source>
</evidence>
<evidence type="ECO:0000256" key="2">
    <source>
        <dbReference type="ARBA" id="ARBA00023008"/>
    </source>
</evidence>
<feature type="signal peptide" evidence="3">
    <location>
        <begin position="1"/>
        <end position="22"/>
    </location>
</feature>
<protein>
    <submittedName>
        <fullName evidence="5">Putative cupredoxin-like copper-binding protein</fullName>
    </submittedName>
</protein>
<evidence type="ECO:0000313" key="5">
    <source>
        <dbReference type="EMBL" id="PTM49540.1"/>
    </source>
</evidence>
<reference evidence="5 6" key="1">
    <citation type="submission" date="2018-04" db="EMBL/GenBank/DDBJ databases">
        <title>Genomic Encyclopedia of Archaeal and Bacterial Type Strains, Phase II (KMG-II): from individual species to whole genera.</title>
        <authorList>
            <person name="Goeker M."/>
        </authorList>
    </citation>
    <scope>NUCLEOTIDE SEQUENCE [LARGE SCALE GENOMIC DNA]</scope>
    <source>
        <strain evidence="5 6">DSM 25521</strain>
    </source>
</reference>
<dbReference type="CDD" id="cd04211">
    <property type="entry name" value="Cupredoxin_like_2"/>
    <property type="match status" value="1"/>
</dbReference>
<sequence>MLKTLRMALVATAALLSTATLAHGPDAAGEAGNRAQVNKTIEIRMVEQNGRMLFQPPEITISRGDTVLFIVRNAGELEHEMVIDTLEGNQRHKLQMQANPDMEHADPNAVRVESKKNGEIIWKFTHSGVFEYACLIPGHYEAGMHGRINVR</sequence>
<dbReference type="GO" id="GO:0005507">
    <property type="term" value="F:copper ion binding"/>
    <property type="evidence" value="ECO:0007669"/>
    <property type="project" value="InterPro"/>
</dbReference>
<dbReference type="PANTHER" id="PTHR38439">
    <property type="entry name" value="AURACYANIN-B"/>
    <property type="match status" value="1"/>
</dbReference>
<evidence type="ECO:0000256" key="3">
    <source>
        <dbReference type="SAM" id="SignalP"/>
    </source>
</evidence>
<feature type="chain" id="PRO_5015431157" evidence="3">
    <location>
        <begin position="23"/>
        <end position="151"/>
    </location>
</feature>
<dbReference type="SUPFAM" id="SSF49503">
    <property type="entry name" value="Cupredoxins"/>
    <property type="match status" value="1"/>
</dbReference>
<gene>
    <name evidence="5" type="ORF">C8P69_11810</name>
</gene>
<dbReference type="PANTHER" id="PTHR38439:SF3">
    <property type="entry name" value="COPPER-RESISTANT CUPROPROTEIN COPI"/>
    <property type="match status" value="1"/>
</dbReference>
<organism evidence="5 6">
    <name type="scientific">Phreatobacter oligotrophus</name>
    <dbReference type="NCBI Taxonomy" id="1122261"/>
    <lineage>
        <taxon>Bacteria</taxon>
        <taxon>Pseudomonadati</taxon>
        <taxon>Pseudomonadota</taxon>
        <taxon>Alphaproteobacteria</taxon>
        <taxon>Hyphomicrobiales</taxon>
        <taxon>Phreatobacteraceae</taxon>
        <taxon>Phreatobacter</taxon>
    </lineage>
</organism>
<keyword evidence="6" id="KW-1185">Reference proteome</keyword>
<dbReference type="Pfam" id="PF00127">
    <property type="entry name" value="Copper-bind"/>
    <property type="match status" value="1"/>
</dbReference>
<dbReference type="InterPro" id="IPR050845">
    <property type="entry name" value="Cu-binding_ET"/>
</dbReference>
<dbReference type="EMBL" id="PZZL01000018">
    <property type="protein sequence ID" value="PTM49540.1"/>
    <property type="molecule type" value="Genomic_DNA"/>
</dbReference>
<keyword evidence="1" id="KW-0479">Metal-binding</keyword>
<feature type="domain" description="Blue (type 1) copper" evidence="4">
    <location>
        <begin position="44"/>
        <end position="150"/>
    </location>
</feature>
<evidence type="ECO:0000259" key="4">
    <source>
        <dbReference type="Pfam" id="PF00127"/>
    </source>
</evidence>
<dbReference type="InterPro" id="IPR000923">
    <property type="entry name" value="BlueCu_1"/>
</dbReference>
<accession>A0A2T4YWU0</accession>
<dbReference type="InterPro" id="IPR008972">
    <property type="entry name" value="Cupredoxin"/>
</dbReference>
<name>A0A2T4YWU0_9HYPH</name>
<dbReference type="AlphaFoldDB" id="A0A2T4YWU0"/>
<dbReference type="Gene3D" id="2.60.40.420">
    <property type="entry name" value="Cupredoxins - blue copper proteins"/>
    <property type="match status" value="1"/>
</dbReference>
<evidence type="ECO:0000313" key="6">
    <source>
        <dbReference type="Proteomes" id="UP000241808"/>
    </source>
</evidence>
<dbReference type="GO" id="GO:0009055">
    <property type="term" value="F:electron transfer activity"/>
    <property type="evidence" value="ECO:0007669"/>
    <property type="project" value="InterPro"/>
</dbReference>
<comment type="caution">
    <text evidence="5">The sequence shown here is derived from an EMBL/GenBank/DDBJ whole genome shotgun (WGS) entry which is preliminary data.</text>
</comment>
<dbReference type="Proteomes" id="UP000241808">
    <property type="component" value="Unassembled WGS sequence"/>
</dbReference>
<proteinExistence type="predicted"/>